<keyword evidence="1" id="KW-0812">Transmembrane</keyword>
<sequence length="155" mass="16265">MTSAQRRPVDRAGYPPPALTAAVLALFAVVLAVCAVVAIGETTARAFTSYTPVEATVVDERTEEALVADRRGSNRVPFRVVSVELPDGIRAEMHSDDLVVGATATVYRGDSGAVFETPPARPTVLEWALCAAIVAAAVVLAVFSVRCMLALRAPA</sequence>
<feature type="transmembrane region" description="Helical" evidence="1">
    <location>
        <begin position="124"/>
        <end position="145"/>
    </location>
</feature>
<gene>
    <name evidence="2" type="ORF">GCM10009747_01120</name>
</gene>
<dbReference type="Proteomes" id="UP001500506">
    <property type="component" value="Unassembled WGS sequence"/>
</dbReference>
<comment type="caution">
    <text evidence="2">The sequence shown here is derived from an EMBL/GenBank/DDBJ whole genome shotgun (WGS) entry which is preliminary data.</text>
</comment>
<evidence type="ECO:0000313" key="2">
    <source>
        <dbReference type="EMBL" id="GAA1747780.1"/>
    </source>
</evidence>
<proteinExistence type="predicted"/>
<keyword evidence="3" id="KW-1185">Reference proteome</keyword>
<keyword evidence="1" id="KW-1133">Transmembrane helix</keyword>
<protein>
    <recommendedName>
        <fullName evidence="4">DUF3592 domain-containing protein</fullName>
    </recommendedName>
</protein>
<feature type="transmembrane region" description="Helical" evidence="1">
    <location>
        <begin position="21"/>
        <end position="40"/>
    </location>
</feature>
<organism evidence="2 3">
    <name type="scientific">Agromyces humatus</name>
    <dbReference type="NCBI Taxonomy" id="279573"/>
    <lineage>
        <taxon>Bacteria</taxon>
        <taxon>Bacillati</taxon>
        <taxon>Actinomycetota</taxon>
        <taxon>Actinomycetes</taxon>
        <taxon>Micrococcales</taxon>
        <taxon>Microbacteriaceae</taxon>
        <taxon>Agromyces</taxon>
    </lineage>
</organism>
<reference evidence="2 3" key="1">
    <citation type="journal article" date="2019" name="Int. J. Syst. Evol. Microbiol.">
        <title>The Global Catalogue of Microorganisms (GCM) 10K type strain sequencing project: providing services to taxonomists for standard genome sequencing and annotation.</title>
        <authorList>
            <consortium name="The Broad Institute Genomics Platform"/>
            <consortium name="The Broad Institute Genome Sequencing Center for Infectious Disease"/>
            <person name="Wu L."/>
            <person name="Ma J."/>
        </authorList>
    </citation>
    <scope>NUCLEOTIDE SEQUENCE [LARGE SCALE GENOMIC DNA]</scope>
    <source>
        <strain evidence="2 3">JCM 14319</strain>
    </source>
</reference>
<dbReference type="EMBL" id="BAAANH010000001">
    <property type="protein sequence ID" value="GAA1747780.1"/>
    <property type="molecule type" value="Genomic_DNA"/>
</dbReference>
<accession>A0ABN2K3T1</accession>
<evidence type="ECO:0000256" key="1">
    <source>
        <dbReference type="SAM" id="Phobius"/>
    </source>
</evidence>
<evidence type="ECO:0000313" key="3">
    <source>
        <dbReference type="Proteomes" id="UP001500506"/>
    </source>
</evidence>
<keyword evidence="1" id="KW-0472">Membrane</keyword>
<name>A0ABN2K3T1_9MICO</name>
<evidence type="ECO:0008006" key="4">
    <source>
        <dbReference type="Google" id="ProtNLM"/>
    </source>
</evidence>